<sequence length="478" mass="54289">MKTIKNIIYNSSYQILLMIIPLITQPYVSRVLLPHANGIYTATFNTMQYFIILGDLGIGLYANREIAYHRDNPFDRSKIFWEIELLQLFTTGISFICFLIYIAWNNEYLTIQLLQLLWLLSYSFDISWYFMALEDFQKTVTKNTVVKVISIILIFILVKSPSDLIKYTIIQGGAQFIGALSLWSYLPKTLVKVHIKHLNFLKHLKPSFILFIPNVAVQVYSILNKSMLQHLVNVSSVAFFTFGDNIVRTVLALVTATGSVMLPKIANRFAKGNMKGVKLSLYRNMNFVSAISFPLMFGLAAIGTKFAIKFFGPQYIASGPVIVRESPILVLIAWSTVIGRQYLMPINKMTAYTLSVTLGAICNIIINIPLIHIFGTSGTALATTISELVVTAYQVLRVRKELSIKKMFKGQWKYFICGLIMYLIVHALSNHWPITVSHIILEIFVGIILYAFGMFITKAQIIYEFSNVIKLIFKKGDL</sequence>
<dbReference type="EMBL" id="JADIMP010000051">
    <property type="protein sequence ID" value="MBO8441404.1"/>
    <property type="molecule type" value="Genomic_DNA"/>
</dbReference>
<feature type="transmembrane region" description="Helical" evidence="6">
    <location>
        <begin position="116"/>
        <end position="133"/>
    </location>
</feature>
<feature type="transmembrane region" description="Helical" evidence="6">
    <location>
        <begin position="140"/>
        <end position="158"/>
    </location>
</feature>
<gene>
    <name evidence="7" type="ORF">IAA89_03035</name>
</gene>
<feature type="transmembrane region" description="Helical" evidence="6">
    <location>
        <begin position="164"/>
        <end position="186"/>
    </location>
</feature>
<keyword evidence="3 6" id="KW-0812">Transmembrane</keyword>
<evidence type="ECO:0000256" key="4">
    <source>
        <dbReference type="ARBA" id="ARBA00022989"/>
    </source>
</evidence>
<organism evidence="7 8">
    <name type="scientific">Candidatus Gallilactobacillus intestinavium</name>
    <dbReference type="NCBI Taxonomy" id="2840838"/>
    <lineage>
        <taxon>Bacteria</taxon>
        <taxon>Bacillati</taxon>
        <taxon>Bacillota</taxon>
        <taxon>Bacilli</taxon>
        <taxon>Lactobacillales</taxon>
        <taxon>Lactobacillaceae</taxon>
        <taxon>Lactobacillaceae incertae sedis</taxon>
        <taxon>Candidatus Gallilactobacillus</taxon>
    </lineage>
</organism>
<dbReference type="PANTHER" id="PTHR30250:SF11">
    <property type="entry name" value="O-ANTIGEN TRANSPORTER-RELATED"/>
    <property type="match status" value="1"/>
</dbReference>
<evidence type="ECO:0000256" key="3">
    <source>
        <dbReference type="ARBA" id="ARBA00022692"/>
    </source>
</evidence>
<dbReference type="Pfam" id="PF01943">
    <property type="entry name" value="Polysacc_synt"/>
    <property type="match status" value="1"/>
</dbReference>
<comment type="subcellular location">
    <subcellularLocation>
        <location evidence="1">Cell membrane</location>
        <topology evidence="1">Multi-pass membrane protein</topology>
    </subcellularLocation>
</comment>
<feature type="transmembrane region" description="Helical" evidence="6">
    <location>
        <begin position="349"/>
        <end position="366"/>
    </location>
</feature>
<evidence type="ECO:0000256" key="2">
    <source>
        <dbReference type="ARBA" id="ARBA00022475"/>
    </source>
</evidence>
<feature type="transmembrane region" description="Helical" evidence="6">
    <location>
        <begin position="7"/>
        <end position="27"/>
    </location>
</feature>
<dbReference type="GO" id="GO:0005886">
    <property type="term" value="C:plasma membrane"/>
    <property type="evidence" value="ECO:0007669"/>
    <property type="project" value="UniProtKB-SubCell"/>
</dbReference>
<protein>
    <submittedName>
        <fullName evidence="7">Polysaccharide biosynthesis C-terminal domain-containing protein</fullName>
    </submittedName>
</protein>
<dbReference type="InterPro" id="IPR002797">
    <property type="entry name" value="Polysacc_synth"/>
</dbReference>
<reference evidence="7" key="2">
    <citation type="journal article" date="2021" name="PeerJ">
        <title>Extensive microbial diversity within the chicken gut microbiome revealed by metagenomics and culture.</title>
        <authorList>
            <person name="Gilroy R."/>
            <person name="Ravi A."/>
            <person name="Getino M."/>
            <person name="Pursley I."/>
            <person name="Horton D.L."/>
            <person name="Alikhan N.F."/>
            <person name="Baker D."/>
            <person name="Gharbi K."/>
            <person name="Hall N."/>
            <person name="Watson M."/>
            <person name="Adriaenssens E.M."/>
            <person name="Foster-Nyarko E."/>
            <person name="Jarju S."/>
            <person name="Secka A."/>
            <person name="Antonio M."/>
            <person name="Oren A."/>
            <person name="Chaudhuri R.R."/>
            <person name="La Ragione R."/>
            <person name="Hildebrand F."/>
            <person name="Pallen M.J."/>
        </authorList>
    </citation>
    <scope>NUCLEOTIDE SEQUENCE</scope>
    <source>
        <strain evidence="7">C6-149</strain>
    </source>
</reference>
<keyword evidence="4 6" id="KW-1133">Transmembrane helix</keyword>
<evidence type="ECO:0000256" key="6">
    <source>
        <dbReference type="SAM" id="Phobius"/>
    </source>
</evidence>
<dbReference type="PANTHER" id="PTHR30250">
    <property type="entry name" value="PST FAMILY PREDICTED COLANIC ACID TRANSPORTER"/>
    <property type="match status" value="1"/>
</dbReference>
<feature type="transmembrane region" description="Helical" evidence="6">
    <location>
        <begin position="438"/>
        <end position="456"/>
    </location>
</feature>
<dbReference type="InterPro" id="IPR050833">
    <property type="entry name" value="Poly_Biosynth_Transport"/>
</dbReference>
<reference evidence="7" key="1">
    <citation type="submission" date="2020-10" db="EMBL/GenBank/DDBJ databases">
        <authorList>
            <person name="Gilroy R."/>
        </authorList>
    </citation>
    <scope>NUCLEOTIDE SEQUENCE</scope>
    <source>
        <strain evidence="7">C6-149</strain>
    </source>
</reference>
<evidence type="ECO:0000256" key="1">
    <source>
        <dbReference type="ARBA" id="ARBA00004651"/>
    </source>
</evidence>
<evidence type="ECO:0000313" key="7">
    <source>
        <dbReference type="EMBL" id="MBO8441404.1"/>
    </source>
</evidence>
<dbReference type="AlphaFoldDB" id="A0A9D9H8B0"/>
<dbReference type="Proteomes" id="UP000823614">
    <property type="component" value="Unassembled WGS sequence"/>
</dbReference>
<proteinExistence type="predicted"/>
<comment type="caution">
    <text evidence="7">The sequence shown here is derived from an EMBL/GenBank/DDBJ whole genome shotgun (WGS) entry which is preliminary data.</text>
</comment>
<evidence type="ECO:0000256" key="5">
    <source>
        <dbReference type="ARBA" id="ARBA00023136"/>
    </source>
</evidence>
<feature type="transmembrane region" description="Helical" evidence="6">
    <location>
        <begin position="83"/>
        <end position="104"/>
    </location>
</feature>
<evidence type="ECO:0000313" key="8">
    <source>
        <dbReference type="Proteomes" id="UP000823614"/>
    </source>
</evidence>
<name>A0A9D9H8B0_9LACO</name>
<feature type="transmembrane region" description="Helical" evidence="6">
    <location>
        <begin position="314"/>
        <end position="337"/>
    </location>
</feature>
<feature type="transmembrane region" description="Helical" evidence="6">
    <location>
        <begin position="372"/>
        <end position="393"/>
    </location>
</feature>
<keyword evidence="2" id="KW-1003">Cell membrane</keyword>
<feature type="transmembrane region" description="Helical" evidence="6">
    <location>
        <begin position="39"/>
        <end position="62"/>
    </location>
</feature>
<feature type="transmembrane region" description="Helical" evidence="6">
    <location>
        <begin position="207"/>
        <end position="223"/>
    </location>
</feature>
<feature type="transmembrane region" description="Helical" evidence="6">
    <location>
        <begin position="287"/>
        <end position="308"/>
    </location>
</feature>
<feature type="transmembrane region" description="Helical" evidence="6">
    <location>
        <begin position="414"/>
        <end position="432"/>
    </location>
</feature>
<feature type="transmembrane region" description="Helical" evidence="6">
    <location>
        <begin position="246"/>
        <end position="266"/>
    </location>
</feature>
<keyword evidence="5 6" id="KW-0472">Membrane</keyword>
<accession>A0A9D9H8B0</accession>